<evidence type="ECO:0000256" key="1">
    <source>
        <dbReference type="SAM" id="SignalP"/>
    </source>
</evidence>
<reference evidence="2" key="1">
    <citation type="submission" date="2023-03" db="EMBL/GenBank/DDBJ databases">
        <title>Massive genome expansion in bonnet fungi (Mycena s.s.) driven by repeated elements and novel gene families across ecological guilds.</title>
        <authorList>
            <consortium name="Lawrence Berkeley National Laboratory"/>
            <person name="Harder C.B."/>
            <person name="Miyauchi S."/>
            <person name="Viragh M."/>
            <person name="Kuo A."/>
            <person name="Thoen E."/>
            <person name="Andreopoulos B."/>
            <person name="Lu D."/>
            <person name="Skrede I."/>
            <person name="Drula E."/>
            <person name="Henrissat B."/>
            <person name="Morin E."/>
            <person name="Kohler A."/>
            <person name="Barry K."/>
            <person name="LaButti K."/>
            <person name="Morin E."/>
            <person name="Salamov A."/>
            <person name="Lipzen A."/>
            <person name="Mereny Z."/>
            <person name="Hegedus B."/>
            <person name="Baldrian P."/>
            <person name="Stursova M."/>
            <person name="Weitz H."/>
            <person name="Taylor A."/>
            <person name="Grigoriev I.V."/>
            <person name="Nagy L.G."/>
            <person name="Martin F."/>
            <person name="Kauserud H."/>
        </authorList>
    </citation>
    <scope>NUCLEOTIDE SEQUENCE</scope>
    <source>
        <strain evidence="2">CBHHK002</strain>
    </source>
</reference>
<gene>
    <name evidence="2" type="ORF">DFH08DRAFT_127345</name>
</gene>
<dbReference type="Gene3D" id="2.60.120.260">
    <property type="entry name" value="Galactose-binding domain-like"/>
    <property type="match status" value="1"/>
</dbReference>
<feature type="chain" id="PRO_5042104862" evidence="1">
    <location>
        <begin position="17"/>
        <end position="151"/>
    </location>
</feature>
<evidence type="ECO:0000313" key="2">
    <source>
        <dbReference type="EMBL" id="KAJ7300856.1"/>
    </source>
</evidence>
<protein>
    <submittedName>
        <fullName evidence="2">Uncharacterized protein</fullName>
    </submittedName>
</protein>
<dbReference type="AlphaFoldDB" id="A0AAD6YX40"/>
<comment type="caution">
    <text evidence="2">The sequence shown here is derived from an EMBL/GenBank/DDBJ whole genome shotgun (WGS) entry which is preliminary data.</text>
</comment>
<name>A0AAD6YX40_9AGAR</name>
<keyword evidence="1" id="KW-0732">Signal</keyword>
<organism evidence="2 3">
    <name type="scientific">Mycena albidolilacea</name>
    <dbReference type="NCBI Taxonomy" id="1033008"/>
    <lineage>
        <taxon>Eukaryota</taxon>
        <taxon>Fungi</taxon>
        <taxon>Dikarya</taxon>
        <taxon>Basidiomycota</taxon>
        <taxon>Agaricomycotina</taxon>
        <taxon>Agaricomycetes</taxon>
        <taxon>Agaricomycetidae</taxon>
        <taxon>Agaricales</taxon>
        <taxon>Marasmiineae</taxon>
        <taxon>Mycenaceae</taxon>
        <taxon>Mycena</taxon>
    </lineage>
</organism>
<keyword evidence="3" id="KW-1185">Reference proteome</keyword>
<evidence type="ECO:0000313" key="3">
    <source>
        <dbReference type="Proteomes" id="UP001218218"/>
    </source>
</evidence>
<dbReference type="EMBL" id="JARIHO010000150">
    <property type="protein sequence ID" value="KAJ7300856.1"/>
    <property type="molecule type" value="Genomic_DNA"/>
</dbReference>
<feature type="signal peptide" evidence="1">
    <location>
        <begin position="1"/>
        <end position="16"/>
    </location>
</feature>
<dbReference type="Proteomes" id="UP001218218">
    <property type="component" value="Unassembled WGS sequence"/>
</dbReference>
<sequence>MQRSFILLLFLGLVRATLQNYTVDDASPDIVYDQPTFQCNTTICPDGSPEGLFNKSTTLTFGSITFSFTGTAFYGFLDLVGACSFNVDGNQRPTLNNMTPSDAEQETLIVSKSDMANGPHTLVVAPITNGTIIGFDHLIYTYVKVRARAIC</sequence>
<proteinExistence type="predicted"/>
<accession>A0AAD6YX40</accession>